<protein>
    <recommendedName>
        <fullName evidence="2">KilA-N DNA-binding domain-containing protein</fullName>
    </recommendedName>
</protein>
<proteinExistence type="predicted"/>
<evidence type="ECO:0008006" key="2">
    <source>
        <dbReference type="Google" id="ProtNLM"/>
    </source>
</evidence>
<accession>A0A644WWW0</accession>
<reference evidence="1" key="1">
    <citation type="submission" date="2019-08" db="EMBL/GenBank/DDBJ databases">
        <authorList>
            <person name="Kucharzyk K."/>
            <person name="Murdoch R.W."/>
            <person name="Higgins S."/>
            <person name="Loffler F."/>
        </authorList>
    </citation>
    <scope>NUCLEOTIDE SEQUENCE</scope>
</reference>
<evidence type="ECO:0000313" key="1">
    <source>
        <dbReference type="EMBL" id="MPM07968.1"/>
    </source>
</evidence>
<dbReference type="EMBL" id="VSSQ01001395">
    <property type="protein sequence ID" value="MPM07968.1"/>
    <property type="molecule type" value="Genomic_DNA"/>
</dbReference>
<comment type="caution">
    <text evidence="1">The sequence shown here is derived from an EMBL/GenBank/DDBJ whole genome shotgun (WGS) entry which is preliminary data.</text>
</comment>
<sequence>MTSSWGGNRYLPFAFTEYGILHLANVLHSDIARKESIRIIEVFVRMWKMINFHQGILKKVDMLKAKYNDHDEQLLLIFEYLNQMEKERDIELDCQSRRKIGFRPSSQEHDV</sequence>
<gene>
    <name evidence="1" type="ORF">SDC9_54279</name>
</gene>
<name>A0A644WWW0_9ZZZZ</name>
<dbReference type="AlphaFoldDB" id="A0A644WWW0"/>
<organism evidence="1">
    <name type="scientific">bioreactor metagenome</name>
    <dbReference type="NCBI Taxonomy" id="1076179"/>
    <lineage>
        <taxon>unclassified sequences</taxon>
        <taxon>metagenomes</taxon>
        <taxon>ecological metagenomes</taxon>
    </lineage>
</organism>